<feature type="domain" description="GPI-anchored protein LLG1-like" evidence="1">
    <location>
        <begin position="261"/>
        <end position="337"/>
    </location>
</feature>
<dbReference type="InterPro" id="IPR058888">
    <property type="entry name" value="LLG1-like"/>
</dbReference>
<dbReference type="EMBL" id="PKMF04000009">
    <property type="protein sequence ID" value="KAK7860013.1"/>
    <property type="molecule type" value="Genomic_DNA"/>
</dbReference>
<evidence type="ECO:0000313" key="2">
    <source>
        <dbReference type="EMBL" id="KAK7860013.1"/>
    </source>
</evidence>
<dbReference type="Pfam" id="PF26578">
    <property type="entry name" value="LLG1"/>
    <property type="match status" value="2"/>
</dbReference>
<comment type="caution">
    <text evidence="2">The sequence shown here is derived from an EMBL/GenBank/DDBJ whole genome shotgun (WGS) entry which is preliminary data.</text>
</comment>
<dbReference type="InterPro" id="IPR039307">
    <property type="entry name" value="LORELEI-like"/>
</dbReference>
<keyword evidence="3" id="KW-1185">Reference proteome</keyword>
<dbReference type="Proteomes" id="UP000237347">
    <property type="component" value="Unassembled WGS sequence"/>
</dbReference>
<organism evidence="2 3">
    <name type="scientific">Quercus suber</name>
    <name type="common">Cork oak</name>
    <dbReference type="NCBI Taxonomy" id="58331"/>
    <lineage>
        <taxon>Eukaryota</taxon>
        <taxon>Viridiplantae</taxon>
        <taxon>Streptophyta</taxon>
        <taxon>Embryophyta</taxon>
        <taxon>Tracheophyta</taxon>
        <taxon>Spermatophyta</taxon>
        <taxon>Magnoliopsida</taxon>
        <taxon>eudicotyledons</taxon>
        <taxon>Gunneridae</taxon>
        <taxon>Pentapetalae</taxon>
        <taxon>rosids</taxon>
        <taxon>fabids</taxon>
        <taxon>Fagales</taxon>
        <taxon>Fagaceae</taxon>
        <taxon>Quercus</taxon>
    </lineage>
</organism>
<proteinExistence type="predicted"/>
<evidence type="ECO:0000313" key="3">
    <source>
        <dbReference type="Proteomes" id="UP000237347"/>
    </source>
</evidence>
<dbReference type="AlphaFoldDB" id="A0AAW0M828"/>
<sequence length="391" mass="42847">MNHEMVCLNLSHLLAGTFFKLKKVLTFTTDFFILDQIFSGMPSKFSVDAYGTRVALEIIGSDRYDDNIAGWFLMCISMSSFACLGKASIFCDLRACPVNFEFLNYTIITSKCKGPNYPPDLCCGSFKEFACPYADVINDLTNDCASTMFSYINLYGKYPPGLFASECREGKEGLACPAQAPSVSANESGTHNMGRLVEMVVVVVVVVVGRFAGGGLWEWVTVAVGSGCAAEIWWWIEFDSMFESQLFTGRNLLQAKKACPVSFEFLNYTIITSKCKGPNYPPDLCCPAFKEFACPYADVLNDLTNDCATTMFSYINLYGKYPPGLFASECREGKEGLACPALAPSVSANESGSHNMYLPSVSANESGTHNMYPSPLLMLTAGFSLLLFKSL</sequence>
<accession>A0AAW0M828</accession>
<dbReference type="PANTHER" id="PTHR31533:SF2">
    <property type="entry name" value="GPI-ANCHORED PROTEIN LLG1"/>
    <property type="match status" value="1"/>
</dbReference>
<dbReference type="PANTHER" id="PTHR31533">
    <property type="entry name" value="GPI-ANCHORED PROTEIN LLG1-RELATED-RELATED"/>
    <property type="match status" value="1"/>
</dbReference>
<gene>
    <name evidence="2" type="primary">LLG1_2</name>
    <name evidence="2" type="ORF">CFP56_000408</name>
</gene>
<evidence type="ECO:0000259" key="1">
    <source>
        <dbReference type="Pfam" id="PF26578"/>
    </source>
</evidence>
<name>A0AAW0M828_QUESU</name>
<feature type="domain" description="GPI-anchored protein LLG1-like" evidence="1">
    <location>
        <begin position="98"/>
        <end position="174"/>
    </location>
</feature>
<reference evidence="2 3" key="1">
    <citation type="journal article" date="2018" name="Sci. Data">
        <title>The draft genome sequence of cork oak.</title>
        <authorList>
            <person name="Ramos A.M."/>
            <person name="Usie A."/>
            <person name="Barbosa P."/>
            <person name="Barros P.M."/>
            <person name="Capote T."/>
            <person name="Chaves I."/>
            <person name="Simoes F."/>
            <person name="Abreu I."/>
            <person name="Carrasquinho I."/>
            <person name="Faro C."/>
            <person name="Guimaraes J.B."/>
            <person name="Mendonca D."/>
            <person name="Nobrega F."/>
            <person name="Rodrigues L."/>
            <person name="Saibo N.J.M."/>
            <person name="Varela M.C."/>
            <person name="Egas C."/>
            <person name="Matos J."/>
            <person name="Miguel C.M."/>
            <person name="Oliveira M.M."/>
            <person name="Ricardo C.P."/>
            <person name="Goncalves S."/>
        </authorList>
    </citation>
    <scope>NUCLEOTIDE SEQUENCE [LARGE SCALE GENOMIC DNA]</scope>
    <source>
        <strain evidence="3">cv. HL8</strain>
    </source>
</reference>
<protein>
    <submittedName>
        <fullName evidence="2">Gpi-anchored protein llg1</fullName>
    </submittedName>
</protein>